<accession>L0DRR2</accession>
<gene>
    <name evidence="1" type="ordered locus">Sinac_7642</name>
</gene>
<evidence type="ECO:0000313" key="1">
    <source>
        <dbReference type="EMBL" id="AGA31672.1"/>
    </source>
</evidence>
<dbReference type="AlphaFoldDB" id="L0DRR2"/>
<organism evidence="1 2">
    <name type="scientific">Singulisphaera acidiphila (strain ATCC BAA-1392 / DSM 18658 / VKM B-2454 / MOB10)</name>
    <dbReference type="NCBI Taxonomy" id="886293"/>
    <lineage>
        <taxon>Bacteria</taxon>
        <taxon>Pseudomonadati</taxon>
        <taxon>Planctomycetota</taxon>
        <taxon>Planctomycetia</taxon>
        <taxon>Isosphaerales</taxon>
        <taxon>Isosphaeraceae</taxon>
        <taxon>Singulisphaera</taxon>
    </lineage>
</organism>
<geneLocation type="plasmid" evidence="1 2">
    <name>pSINAC02</name>
</geneLocation>
<proteinExistence type="predicted"/>
<evidence type="ECO:0000313" key="2">
    <source>
        <dbReference type="Proteomes" id="UP000010798"/>
    </source>
</evidence>
<dbReference type="HOGENOM" id="CLU_1668227_0_0_0"/>
<keyword evidence="1" id="KW-0614">Plasmid</keyword>
<dbReference type="RefSeq" id="WP_015250732.1">
    <property type="nucleotide sequence ID" value="NC_019894.1"/>
</dbReference>
<sequence>MSVYILRSARGDRFSLGDEPGERVLIGTASWISDSRRKLRDQWGELPPFMRCMQAIGVLDWDEAEAARFRAACWKLEVSQTSWVTWVWLDPEGLRDVLADAQPWDGRSDAQTLGIKRVGRNRAAISLGRPGKARTFATPPTDGPDPAEPTAADIVAWA</sequence>
<protein>
    <submittedName>
        <fullName evidence="1">Uncharacterized protein</fullName>
    </submittedName>
</protein>
<dbReference type="EMBL" id="CP003366">
    <property type="protein sequence ID" value="AGA31672.1"/>
    <property type="molecule type" value="Genomic_DNA"/>
</dbReference>
<dbReference type="Proteomes" id="UP000010798">
    <property type="component" value="Plasmid pSINAC02"/>
</dbReference>
<reference evidence="1 2" key="1">
    <citation type="submission" date="2012-02" db="EMBL/GenBank/DDBJ databases">
        <title>Complete sequence of plasmid 2 of Singulisphaera acidiphila DSM 18658.</title>
        <authorList>
            <consortium name="US DOE Joint Genome Institute (JGI-PGF)"/>
            <person name="Lucas S."/>
            <person name="Copeland A."/>
            <person name="Lapidus A."/>
            <person name="Glavina del Rio T."/>
            <person name="Dalin E."/>
            <person name="Tice H."/>
            <person name="Bruce D."/>
            <person name="Goodwin L."/>
            <person name="Pitluck S."/>
            <person name="Peters L."/>
            <person name="Ovchinnikova G."/>
            <person name="Chertkov O."/>
            <person name="Kyrpides N."/>
            <person name="Mavromatis K."/>
            <person name="Ivanova N."/>
            <person name="Brettin T."/>
            <person name="Detter J.C."/>
            <person name="Han C."/>
            <person name="Larimer F."/>
            <person name="Land M."/>
            <person name="Hauser L."/>
            <person name="Markowitz V."/>
            <person name="Cheng J.-F."/>
            <person name="Hugenholtz P."/>
            <person name="Woyke T."/>
            <person name="Wu D."/>
            <person name="Tindall B."/>
            <person name="Pomrenke H."/>
            <person name="Brambilla E."/>
            <person name="Klenk H.-P."/>
            <person name="Eisen J.A."/>
        </authorList>
    </citation>
    <scope>NUCLEOTIDE SEQUENCE [LARGE SCALE GENOMIC DNA]</scope>
    <source>
        <strain evidence="2">ATCC BAA-1392 / DSM 18658 / VKM B-2454 / MOB10</strain>
        <plasmid evidence="1 2">pSINAC02</plasmid>
    </source>
</reference>
<dbReference type="KEGG" id="saci:Sinac_7642"/>
<keyword evidence="2" id="KW-1185">Reference proteome</keyword>
<name>L0DRR2_SINAD</name>